<organism evidence="4 5">
    <name type="scientific">Vitis vinifera</name>
    <name type="common">Grape</name>
    <dbReference type="NCBI Taxonomy" id="29760"/>
    <lineage>
        <taxon>Eukaryota</taxon>
        <taxon>Viridiplantae</taxon>
        <taxon>Streptophyta</taxon>
        <taxon>Embryophyta</taxon>
        <taxon>Tracheophyta</taxon>
        <taxon>Spermatophyta</taxon>
        <taxon>Magnoliopsida</taxon>
        <taxon>eudicotyledons</taxon>
        <taxon>Gunneridae</taxon>
        <taxon>Pentapetalae</taxon>
        <taxon>rosids</taxon>
        <taxon>Vitales</taxon>
        <taxon>Vitaceae</taxon>
        <taxon>Viteae</taxon>
        <taxon>Vitis</taxon>
    </lineage>
</organism>
<feature type="compositionally biased region" description="Acidic residues" evidence="2">
    <location>
        <begin position="175"/>
        <end position="188"/>
    </location>
</feature>
<evidence type="ECO:0000313" key="4">
    <source>
        <dbReference type="EMBL" id="RVW84062.1"/>
    </source>
</evidence>
<dbReference type="InterPro" id="IPR013761">
    <property type="entry name" value="SAM/pointed_sf"/>
</dbReference>
<dbReference type="OrthoDB" id="539213at2759"/>
<dbReference type="EMBL" id="QGNW01000220">
    <property type="protein sequence ID" value="RVW84062.1"/>
    <property type="molecule type" value="Genomic_DNA"/>
</dbReference>
<feature type="region of interest" description="Disordered" evidence="2">
    <location>
        <begin position="57"/>
        <end position="199"/>
    </location>
</feature>
<dbReference type="PANTHER" id="PTHR10627">
    <property type="entry name" value="SCP160"/>
    <property type="match status" value="1"/>
</dbReference>
<proteinExistence type="predicted"/>
<protein>
    <recommendedName>
        <fullName evidence="3">SAM domain-containing protein</fullName>
    </recommendedName>
</protein>
<dbReference type="SMART" id="SM00454">
    <property type="entry name" value="SAM"/>
    <property type="match status" value="1"/>
</dbReference>
<dbReference type="Proteomes" id="UP000288805">
    <property type="component" value="Unassembled WGS sequence"/>
</dbReference>
<dbReference type="Pfam" id="PF00536">
    <property type="entry name" value="SAM_1"/>
    <property type="match status" value="1"/>
</dbReference>
<dbReference type="PANTHER" id="PTHR10627:SF69">
    <property type="entry name" value="PROTEIN BICAUDAL C"/>
    <property type="match status" value="1"/>
</dbReference>
<accession>A0A438HHX9</accession>
<reference evidence="4 5" key="1">
    <citation type="journal article" date="2018" name="PLoS Genet.">
        <title>Population sequencing reveals clonal diversity and ancestral inbreeding in the grapevine cultivar Chardonnay.</title>
        <authorList>
            <person name="Roach M.J."/>
            <person name="Johnson D.L."/>
            <person name="Bohlmann J."/>
            <person name="van Vuuren H.J."/>
            <person name="Jones S.J."/>
            <person name="Pretorius I.S."/>
            <person name="Schmidt S.A."/>
            <person name="Borneman A.R."/>
        </authorList>
    </citation>
    <scope>NUCLEOTIDE SEQUENCE [LARGE SCALE GENOMIC DNA]</scope>
    <source>
        <strain evidence="5">cv. Chardonnay</strain>
        <tissue evidence="4">Leaf</tissue>
    </source>
</reference>
<evidence type="ECO:0000259" key="3">
    <source>
        <dbReference type="PROSITE" id="PS50105"/>
    </source>
</evidence>
<feature type="compositionally biased region" description="Basic and acidic residues" evidence="2">
    <location>
        <begin position="112"/>
        <end position="174"/>
    </location>
</feature>
<dbReference type="AlphaFoldDB" id="A0A438HHX9"/>
<evidence type="ECO:0000256" key="2">
    <source>
        <dbReference type="SAM" id="MobiDB-lite"/>
    </source>
</evidence>
<name>A0A438HHX9_VITVI</name>
<sequence>MGQGITIFEEDRTVDMLTRVWSRTTRLRHLFLILRTLDTYTLSLSSQYCDGRVTATRKYRQRRSGGSSHSSGSPGGGRKSIDVSCSEAAAGGRASGWGRSETSRRRRCRTTLKREEVPRNPRNRREELRRRRESRFGGVREPESEEERRDEESKIELGDKFDDGAEGDEKFSGREDDEEEYRDFDPEGSESLLKEQSPVHSVDNVALDLWHGHRRPVRARVSESREHDAVELDAMPDSDSRDRKCRTSADRNLTANRLLDDGVRTWLFGLGLGRYAPVFEIHEVDFEVLPLLTLEDLKDMGINAVGSRRKIYTAIQNLRKGFT</sequence>
<dbReference type="SUPFAM" id="SSF47769">
    <property type="entry name" value="SAM/Pointed domain"/>
    <property type="match status" value="1"/>
</dbReference>
<comment type="caution">
    <text evidence="4">The sequence shown here is derived from an EMBL/GenBank/DDBJ whole genome shotgun (WGS) entry which is preliminary data.</text>
</comment>
<dbReference type="Gene3D" id="1.10.150.50">
    <property type="entry name" value="Transcription Factor, Ets-1"/>
    <property type="match status" value="1"/>
</dbReference>
<evidence type="ECO:0000256" key="1">
    <source>
        <dbReference type="ARBA" id="ARBA00022737"/>
    </source>
</evidence>
<keyword evidence="1" id="KW-0677">Repeat</keyword>
<dbReference type="PROSITE" id="PS50105">
    <property type="entry name" value="SAM_DOMAIN"/>
    <property type="match status" value="1"/>
</dbReference>
<feature type="domain" description="SAM" evidence="3">
    <location>
        <begin position="261"/>
        <end position="321"/>
    </location>
</feature>
<dbReference type="InterPro" id="IPR001660">
    <property type="entry name" value="SAM"/>
</dbReference>
<dbReference type="CDD" id="cd09487">
    <property type="entry name" value="SAM_superfamily"/>
    <property type="match status" value="1"/>
</dbReference>
<feature type="compositionally biased region" description="Low complexity" evidence="2">
    <location>
        <begin position="84"/>
        <end position="100"/>
    </location>
</feature>
<evidence type="ECO:0000313" key="5">
    <source>
        <dbReference type="Proteomes" id="UP000288805"/>
    </source>
</evidence>
<gene>
    <name evidence="4" type="ORF">CK203_040519</name>
</gene>